<evidence type="ECO:0007829" key="5">
    <source>
        <dbReference type="PDB" id="3SKV"/>
    </source>
</evidence>
<feature type="domain" description="SGNH hydrolase-type esterase" evidence="2">
    <location>
        <begin position="171"/>
        <end position="346"/>
    </location>
</feature>
<dbReference type="InterPro" id="IPR036514">
    <property type="entry name" value="SGNH_hydro_sf"/>
</dbReference>
<name>D6MSV6_9ACTN</name>
<dbReference type="EMBL" id="GQ409537">
    <property type="protein sequence ID" value="ADE34494.1"/>
    <property type="molecule type" value="Genomic_DNA"/>
</dbReference>
<organism evidence="4">
    <name type="scientific">Streptomyces sp. SF2575</name>
    <dbReference type="NCBI Taxonomy" id="746675"/>
    <lineage>
        <taxon>Bacteria</taxon>
        <taxon>Bacillati</taxon>
        <taxon>Actinomycetota</taxon>
        <taxon>Actinomycetes</taxon>
        <taxon>Kitasatosporales</taxon>
        <taxon>Streptomycetaceae</taxon>
        <taxon>Streptomyces</taxon>
    </lineage>
</organism>
<dbReference type="Gene3D" id="2.60.120.260">
    <property type="entry name" value="Galactose-binding domain-like"/>
    <property type="match status" value="1"/>
</dbReference>
<feature type="region of interest" description="Disordered" evidence="1">
    <location>
        <begin position="1"/>
        <end position="20"/>
    </location>
</feature>
<accession>D6MSV6</accession>
<dbReference type="EvolutionaryTrace" id="D6MSV6"/>
<protein>
    <submittedName>
        <fullName evidence="4">SsfX3</fullName>
    </submittedName>
</protein>
<sequence>MTTQNTARARADRSVSPTDPALTYRGAVSLQDRDGWLAPWRAPHEDAYLYFPKGSVGRLAQTSGVRLCLRTDSPWLAVRYEAVGPKPKPGEPQPPAEPALLDVLVDGELARTVELKLDADAELHVDGLPAGDKLVELWLPTLLQFRLAEVRLEAGATLEKDTSSKPHWIHYGDSICHGRGAASPSRTWLALAARAEGLDLQSLSFAADGSHLQPMFARLIRDLPADLISLRVGTSNFMDGDGFVDFPANLVGFVQIIRERHPLTPIVLGSSVYSPFWDELPADDKPTVADYREQVVKVAELLRKHGDQNVHYLDGMRVWGPERGMELYLEKPDKYPTHPNAVGHEIFAESSRREMAALGVLPVRG</sequence>
<dbReference type="SMR" id="D6MSV6"/>
<reference evidence="4" key="1">
    <citation type="journal article" date="2009" name="J. Am. Chem. Soc.">
        <title>Biochemical analysis of the biosynthetic pathway of an anticancer tetracycline SF2575.</title>
        <authorList>
            <person name="Pickens L.B."/>
            <person name="Kim W."/>
            <person name="Wang P."/>
            <person name="Zhou H."/>
            <person name="Watanabe K."/>
            <person name="Gomi S."/>
            <person name="Tang Y."/>
        </authorList>
    </citation>
    <scope>NUCLEOTIDE SEQUENCE</scope>
    <source>
        <strain evidence="4">SF2575</strain>
    </source>
</reference>
<dbReference type="AlphaFoldDB" id="D6MSV6"/>
<proteinExistence type="evidence at protein level"/>
<dbReference type="PDB" id="3SKV">
    <property type="method" value="X-ray"/>
    <property type="resolution" value="2.49 A"/>
    <property type="chains" value="A/B=1-365"/>
</dbReference>
<feature type="domain" description="SsfX3-like N-terminal" evidence="3">
    <location>
        <begin position="22"/>
        <end position="147"/>
    </location>
</feature>
<gene>
    <name evidence="4" type="primary">ssfX3</name>
</gene>
<dbReference type="PDBsum" id="3SKV"/>
<dbReference type="Gene3D" id="3.40.50.1110">
    <property type="entry name" value="SGNH hydrolase"/>
    <property type="match status" value="1"/>
</dbReference>
<evidence type="ECO:0000313" key="4">
    <source>
        <dbReference type="EMBL" id="ADE34494.1"/>
    </source>
</evidence>
<dbReference type="InterPro" id="IPR013830">
    <property type="entry name" value="SGNH_hydro"/>
</dbReference>
<dbReference type="Pfam" id="PF13472">
    <property type="entry name" value="Lipase_GDSL_2"/>
    <property type="match status" value="1"/>
</dbReference>
<reference evidence="5" key="2">
    <citation type="journal article" date="2011" name="J. Biol. Chem.">
        <title>Structural and biochemical characterization of the salicylyl-acyltranferase SsfX3 from a tetracycline biosynthetic pathway.</title>
        <authorList>
            <person name="Pickens L.B."/>
            <person name="Sawaya M.R."/>
            <person name="Rasool H."/>
            <person name="Pashkov I."/>
            <person name="Yeates T.O."/>
            <person name="Tang Y."/>
        </authorList>
    </citation>
    <scope>X-RAY CRYSTALLOGRAPHY (2.49 ANGSTROMS)</scope>
</reference>
<dbReference type="InterPro" id="IPR048977">
    <property type="entry name" value="SsfX3-like_N"/>
</dbReference>
<keyword evidence="5" id="KW-0002">3D-structure</keyword>
<evidence type="ECO:0000259" key="3">
    <source>
        <dbReference type="Pfam" id="PF21181"/>
    </source>
</evidence>
<evidence type="ECO:0000259" key="2">
    <source>
        <dbReference type="Pfam" id="PF13472"/>
    </source>
</evidence>
<dbReference type="SUPFAM" id="SSF52266">
    <property type="entry name" value="SGNH hydrolase"/>
    <property type="match status" value="1"/>
</dbReference>
<dbReference type="Pfam" id="PF21181">
    <property type="entry name" value="SsfX3_N"/>
    <property type="match status" value="1"/>
</dbReference>
<evidence type="ECO:0000256" key="1">
    <source>
        <dbReference type="SAM" id="MobiDB-lite"/>
    </source>
</evidence>